<feature type="region of interest" description="Disordered" evidence="1">
    <location>
        <begin position="1"/>
        <end position="88"/>
    </location>
</feature>
<feature type="compositionally biased region" description="Basic and acidic residues" evidence="1">
    <location>
        <begin position="28"/>
        <end position="62"/>
    </location>
</feature>
<sequence length="88" mass="10284">MRDQHRHAAHAGEQRERRQQAEQVAGVERAHAVVEVERHPQQYVADRHAHDRRRNETTDEQRPVPIAAPARTHQFGAELETDRAQDQR</sequence>
<evidence type="ECO:0000313" key="3">
    <source>
        <dbReference type="Proteomes" id="UP000036790"/>
    </source>
</evidence>
<dbReference type="Proteomes" id="UP000036790">
    <property type="component" value="Unassembled WGS sequence"/>
</dbReference>
<evidence type="ECO:0000256" key="1">
    <source>
        <dbReference type="SAM" id="MobiDB-lite"/>
    </source>
</evidence>
<dbReference type="AlphaFoldDB" id="A0AAP1EXY3"/>
<name>A0AAP1EXY3_9XANT</name>
<accession>A0AAP1EXY3</accession>
<comment type="caution">
    <text evidence="2">The sequence shown here is derived from an EMBL/GenBank/DDBJ whole genome shotgun (WGS) entry which is preliminary data.</text>
</comment>
<protein>
    <submittedName>
        <fullName evidence="2">Uncharacterized protein</fullName>
    </submittedName>
</protein>
<feature type="compositionally biased region" description="Basic and acidic residues" evidence="1">
    <location>
        <begin position="10"/>
        <end position="20"/>
    </location>
</feature>
<evidence type="ECO:0000313" key="2">
    <source>
        <dbReference type="EMBL" id="KOR42492.1"/>
    </source>
</evidence>
<proteinExistence type="predicted"/>
<reference evidence="2 3" key="1">
    <citation type="submission" date="2015-07" db="EMBL/GenBank/DDBJ databases">
        <authorList>
            <consortium name="Consortium for Microbial Forensics and Genomics (microFORGE)"/>
            <person name="Knight B.M."/>
            <person name="Roberts D.P."/>
            <person name="Lin D."/>
            <person name="Hari K."/>
            <person name="Fletcher J."/>
            <person name="Melcher U."/>
            <person name="Blagden T."/>
            <person name="Winegar R.A."/>
        </authorList>
    </citation>
    <scope>NUCLEOTIDE SEQUENCE [LARGE SCALE GENOMIC DNA]</scope>
    <source>
        <strain evidence="2 3">X11-5A</strain>
    </source>
</reference>
<gene>
    <name evidence="2" type="ORF">ADT25_14195</name>
</gene>
<reference evidence="2 3" key="2">
    <citation type="submission" date="2015-09" db="EMBL/GenBank/DDBJ databases">
        <title>Draft genome sequence of Xanthomonas oryzae pv. USA str. X11-5A.</title>
        <authorList>
            <person name="Knight B.M."/>
            <person name="Roberts D.P."/>
            <person name="Lin D."/>
            <person name="Hari K."/>
            <person name="Fletcher J."/>
            <person name="Melcher U."/>
            <person name="Blagden T."/>
            <person name="Winegar R.A."/>
        </authorList>
    </citation>
    <scope>NUCLEOTIDE SEQUENCE [LARGE SCALE GENOMIC DNA]</scope>
    <source>
        <strain evidence="2 3">X11-5A</strain>
    </source>
</reference>
<organism evidence="2 3">
    <name type="scientific">Xanthomonas oryzae</name>
    <dbReference type="NCBI Taxonomy" id="347"/>
    <lineage>
        <taxon>Bacteria</taxon>
        <taxon>Pseudomonadati</taxon>
        <taxon>Pseudomonadota</taxon>
        <taxon>Gammaproteobacteria</taxon>
        <taxon>Lysobacterales</taxon>
        <taxon>Lysobacteraceae</taxon>
        <taxon>Xanthomonas</taxon>
    </lineage>
</organism>
<dbReference type="EMBL" id="LHUJ01000258">
    <property type="protein sequence ID" value="KOR42492.1"/>
    <property type="molecule type" value="Genomic_DNA"/>
</dbReference>